<evidence type="ECO:0000256" key="5">
    <source>
        <dbReference type="ARBA" id="ARBA00043884"/>
    </source>
</evidence>
<feature type="binding site" evidence="7">
    <location>
        <position position="138"/>
    </location>
    <ligand>
        <name>carbamoyl phosphate</name>
        <dbReference type="ChEBI" id="CHEBI:58228"/>
    </ligand>
</feature>
<dbReference type="Proteomes" id="UP000824078">
    <property type="component" value="Unassembled WGS sequence"/>
</dbReference>
<dbReference type="AlphaFoldDB" id="A0A9D1HZM9"/>
<comment type="function">
    <text evidence="5 7">Catalyzes the condensation of carbamoyl phosphate and aspartate to form carbamoyl aspartate and inorganic phosphate, the committed step in the de novo pyrimidine nucleotide biosynthesis pathway.</text>
</comment>
<dbReference type="GO" id="GO:0005829">
    <property type="term" value="C:cytosol"/>
    <property type="evidence" value="ECO:0007669"/>
    <property type="project" value="TreeGrafter"/>
</dbReference>
<evidence type="ECO:0000259" key="8">
    <source>
        <dbReference type="Pfam" id="PF00185"/>
    </source>
</evidence>
<keyword evidence="4 7" id="KW-0665">Pyrimidine biosynthesis</keyword>
<comment type="catalytic activity">
    <reaction evidence="6 7">
        <text>carbamoyl phosphate + L-aspartate = N-carbamoyl-L-aspartate + phosphate + H(+)</text>
        <dbReference type="Rhea" id="RHEA:20013"/>
        <dbReference type="ChEBI" id="CHEBI:15378"/>
        <dbReference type="ChEBI" id="CHEBI:29991"/>
        <dbReference type="ChEBI" id="CHEBI:32814"/>
        <dbReference type="ChEBI" id="CHEBI:43474"/>
        <dbReference type="ChEBI" id="CHEBI:58228"/>
        <dbReference type="EC" id="2.1.3.2"/>
    </reaction>
</comment>
<feature type="binding site" evidence="7">
    <location>
        <position position="58"/>
    </location>
    <ligand>
        <name>carbamoyl phosphate</name>
        <dbReference type="ChEBI" id="CHEBI:58228"/>
    </ligand>
</feature>
<accession>A0A9D1HZM9</accession>
<comment type="pathway">
    <text evidence="1 7">Pyrimidine metabolism; UMP biosynthesis via de novo pathway; (S)-dihydroorotate from bicarbonate: step 2/3.</text>
</comment>
<dbReference type="PROSITE" id="PS00097">
    <property type="entry name" value="CARBAMOYLTRANSFERASE"/>
    <property type="match status" value="1"/>
</dbReference>
<reference evidence="10" key="1">
    <citation type="submission" date="2020-10" db="EMBL/GenBank/DDBJ databases">
        <authorList>
            <person name="Gilroy R."/>
        </authorList>
    </citation>
    <scope>NUCLEOTIDE SEQUENCE</scope>
    <source>
        <strain evidence="10">ChiHjej12B11-29160</strain>
    </source>
</reference>
<dbReference type="SUPFAM" id="SSF53671">
    <property type="entry name" value="Aspartate/ornithine carbamoyltransferase"/>
    <property type="match status" value="1"/>
</dbReference>
<feature type="domain" description="Aspartate/ornithine carbamoyltransferase Asp/Orn-binding" evidence="8">
    <location>
        <begin position="154"/>
        <end position="300"/>
    </location>
</feature>
<evidence type="ECO:0000256" key="3">
    <source>
        <dbReference type="ARBA" id="ARBA00022679"/>
    </source>
</evidence>
<comment type="caution">
    <text evidence="10">The sequence shown here is derived from an EMBL/GenBank/DDBJ whole genome shotgun (WGS) entry which is preliminary data.</text>
</comment>
<comment type="subunit">
    <text evidence="7">Heterododecamer (2C3:3R2) of six catalytic PyrB chains organized as two trimers (C3), and six regulatory PyrI chains organized as three dimers (R2).</text>
</comment>
<organism evidence="10 11">
    <name type="scientific">Candidatus Coprovicinus avistercoris</name>
    <dbReference type="NCBI Taxonomy" id="2840754"/>
    <lineage>
        <taxon>Bacteria</taxon>
        <taxon>Bacillati</taxon>
        <taxon>Actinomycetota</taxon>
        <taxon>Coriobacteriia</taxon>
        <taxon>Coriobacteriales</taxon>
        <taxon>Coriobacteriaceae</taxon>
        <taxon>Coriobacteriaceae incertae sedis</taxon>
        <taxon>Candidatus Coprovicinus</taxon>
    </lineage>
</organism>
<dbReference type="InterPro" id="IPR006132">
    <property type="entry name" value="Asp/Orn_carbamoyltranf_P-bd"/>
</dbReference>
<reference evidence="10" key="2">
    <citation type="journal article" date="2021" name="PeerJ">
        <title>Extensive microbial diversity within the chicken gut microbiome revealed by metagenomics and culture.</title>
        <authorList>
            <person name="Gilroy R."/>
            <person name="Ravi A."/>
            <person name="Getino M."/>
            <person name="Pursley I."/>
            <person name="Horton D.L."/>
            <person name="Alikhan N.F."/>
            <person name="Baker D."/>
            <person name="Gharbi K."/>
            <person name="Hall N."/>
            <person name="Watson M."/>
            <person name="Adriaenssens E.M."/>
            <person name="Foster-Nyarko E."/>
            <person name="Jarju S."/>
            <person name="Secka A."/>
            <person name="Antonio M."/>
            <person name="Oren A."/>
            <person name="Chaudhuri R.R."/>
            <person name="La Ragione R."/>
            <person name="Hildebrand F."/>
            <person name="Pallen M.J."/>
        </authorList>
    </citation>
    <scope>NUCLEOTIDE SEQUENCE</scope>
    <source>
        <strain evidence="10">ChiHjej12B11-29160</strain>
    </source>
</reference>
<dbReference type="GO" id="GO:0016597">
    <property type="term" value="F:amino acid binding"/>
    <property type="evidence" value="ECO:0007669"/>
    <property type="project" value="InterPro"/>
</dbReference>
<evidence type="ECO:0000256" key="4">
    <source>
        <dbReference type="ARBA" id="ARBA00022975"/>
    </source>
</evidence>
<evidence type="ECO:0000313" key="10">
    <source>
        <dbReference type="EMBL" id="HIU24250.1"/>
    </source>
</evidence>
<dbReference type="InterPro" id="IPR006130">
    <property type="entry name" value="Asp/Orn_carbamoylTrfase"/>
</dbReference>
<dbReference type="NCBIfam" id="NF002032">
    <property type="entry name" value="PRK00856.1"/>
    <property type="match status" value="1"/>
</dbReference>
<protein>
    <recommendedName>
        <fullName evidence="7">Aspartate carbamoyltransferase</fullName>
        <ecNumber evidence="7">2.1.3.2</ecNumber>
    </recommendedName>
    <alternativeName>
        <fullName evidence="7">Aspartate transcarbamylase</fullName>
        <shortName evidence="7">ATCase</shortName>
    </alternativeName>
</protein>
<dbReference type="Pfam" id="PF02729">
    <property type="entry name" value="OTCace_N"/>
    <property type="match status" value="1"/>
</dbReference>
<dbReference type="PANTHER" id="PTHR45753">
    <property type="entry name" value="ORNITHINE CARBAMOYLTRANSFERASE, MITOCHONDRIAL"/>
    <property type="match status" value="1"/>
</dbReference>
<feature type="binding site" evidence="7">
    <location>
        <position position="85"/>
    </location>
    <ligand>
        <name>L-aspartate</name>
        <dbReference type="ChEBI" id="CHEBI:29991"/>
    </ligand>
</feature>
<dbReference type="GO" id="GO:0006520">
    <property type="term" value="P:amino acid metabolic process"/>
    <property type="evidence" value="ECO:0007669"/>
    <property type="project" value="InterPro"/>
</dbReference>
<evidence type="ECO:0000256" key="7">
    <source>
        <dbReference type="HAMAP-Rule" id="MF_00001"/>
    </source>
</evidence>
<dbReference type="InterPro" id="IPR006131">
    <property type="entry name" value="Asp_carbamoyltransf_Asp/Orn-bd"/>
</dbReference>
<dbReference type="PRINTS" id="PR00101">
    <property type="entry name" value="ATCASE"/>
</dbReference>
<dbReference type="PRINTS" id="PR00100">
    <property type="entry name" value="AOTCASE"/>
</dbReference>
<feature type="binding site" evidence="7">
    <location>
        <position position="107"/>
    </location>
    <ligand>
        <name>carbamoyl phosphate</name>
        <dbReference type="ChEBI" id="CHEBI:58228"/>
    </ligand>
</feature>
<dbReference type="GO" id="GO:0006207">
    <property type="term" value="P:'de novo' pyrimidine nucleobase biosynthetic process"/>
    <property type="evidence" value="ECO:0007669"/>
    <property type="project" value="InterPro"/>
</dbReference>
<evidence type="ECO:0000313" key="11">
    <source>
        <dbReference type="Proteomes" id="UP000824078"/>
    </source>
</evidence>
<dbReference type="InterPro" id="IPR036901">
    <property type="entry name" value="Asp/Orn_carbamoylTrfase_sf"/>
</dbReference>
<evidence type="ECO:0000256" key="6">
    <source>
        <dbReference type="ARBA" id="ARBA00048859"/>
    </source>
</evidence>
<dbReference type="InterPro" id="IPR002082">
    <property type="entry name" value="Asp_carbamoyltransf"/>
</dbReference>
<evidence type="ECO:0000256" key="2">
    <source>
        <dbReference type="ARBA" id="ARBA00008896"/>
    </source>
</evidence>
<dbReference type="PANTHER" id="PTHR45753:SF6">
    <property type="entry name" value="ASPARTATE CARBAMOYLTRANSFERASE"/>
    <property type="match status" value="1"/>
</dbReference>
<feature type="binding site" evidence="7">
    <location>
        <position position="264"/>
    </location>
    <ligand>
        <name>carbamoyl phosphate</name>
        <dbReference type="ChEBI" id="CHEBI:58228"/>
    </ligand>
</feature>
<feature type="binding site" evidence="7">
    <location>
        <position position="57"/>
    </location>
    <ligand>
        <name>carbamoyl phosphate</name>
        <dbReference type="ChEBI" id="CHEBI:58228"/>
    </ligand>
</feature>
<feature type="binding site" evidence="7">
    <location>
        <position position="135"/>
    </location>
    <ligand>
        <name>carbamoyl phosphate</name>
        <dbReference type="ChEBI" id="CHEBI:58228"/>
    </ligand>
</feature>
<dbReference type="Pfam" id="PF00185">
    <property type="entry name" value="OTCace"/>
    <property type="match status" value="1"/>
</dbReference>
<dbReference type="EMBL" id="DVMQ01000015">
    <property type="protein sequence ID" value="HIU24250.1"/>
    <property type="molecule type" value="Genomic_DNA"/>
</dbReference>
<proteinExistence type="inferred from homology"/>
<feature type="binding site" evidence="7">
    <location>
        <position position="168"/>
    </location>
    <ligand>
        <name>L-aspartate</name>
        <dbReference type="ChEBI" id="CHEBI:29991"/>
    </ligand>
</feature>
<dbReference type="EC" id="2.1.3.2" evidence="7"/>
<dbReference type="GO" id="GO:0004070">
    <property type="term" value="F:aspartate carbamoyltransferase activity"/>
    <property type="evidence" value="ECO:0007669"/>
    <property type="project" value="UniProtKB-UniRule"/>
</dbReference>
<feature type="binding site" evidence="7">
    <location>
        <position position="222"/>
    </location>
    <ligand>
        <name>L-aspartate</name>
        <dbReference type="ChEBI" id="CHEBI:29991"/>
    </ligand>
</feature>
<gene>
    <name evidence="7" type="primary">pyrB</name>
    <name evidence="10" type="ORF">IAD17_04955</name>
</gene>
<feature type="binding site" evidence="7">
    <location>
        <position position="263"/>
    </location>
    <ligand>
        <name>carbamoyl phosphate</name>
        <dbReference type="ChEBI" id="CHEBI:58228"/>
    </ligand>
</feature>
<keyword evidence="3 7" id="KW-0808">Transferase</keyword>
<sequence length="311" mass="33960">MLSVKHLIDTNSLTADDITQILDTARAFSEVNKRAIKKVPALRGRTIVNLFLEPSTRTRSSFELAEKRLSADALNMGGSTSSVVKGESLADTIQTIDAMNVDMFIVRARLAGTPQKITENTDAVVINAGDGKHQHPTQAMLDLYTIRENFGHLDGLKVAIVGDLAHSRVCGSLAPALKTMGAEVALVAPPTFQVDDPSWYGCEQTAALDDVIGDMDVVYMLRVQLERMEGAAIPSRREYNRLYGLDERRERMMKPGAIVCHPGPMNRGMEINTEVADCARSRILDQVNAGVLTRMAEMYLLLGGESDVISA</sequence>
<name>A0A9D1HZM9_9ACTN</name>
<dbReference type="HAMAP" id="MF_00001">
    <property type="entry name" value="Asp_carb_tr"/>
    <property type="match status" value="1"/>
</dbReference>
<feature type="domain" description="Aspartate/ornithine carbamoyltransferase carbamoyl-P binding" evidence="9">
    <location>
        <begin position="5"/>
        <end position="148"/>
    </location>
</feature>
<evidence type="ECO:0000256" key="1">
    <source>
        <dbReference type="ARBA" id="ARBA00004852"/>
    </source>
</evidence>
<comment type="similarity">
    <text evidence="2 7">Belongs to the aspartate/ornithine carbamoyltransferase superfamily. ATCase family.</text>
</comment>
<dbReference type="Gene3D" id="3.40.50.1370">
    <property type="entry name" value="Aspartate/ornithine carbamoyltransferase"/>
    <property type="match status" value="2"/>
</dbReference>
<dbReference type="GO" id="GO:0044205">
    <property type="term" value="P:'de novo' UMP biosynthetic process"/>
    <property type="evidence" value="ECO:0007669"/>
    <property type="project" value="UniProtKB-UniRule"/>
</dbReference>
<dbReference type="NCBIfam" id="TIGR00670">
    <property type="entry name" value="asp_carb_tr"/>
    <property type="match status" value="1"/>
</dbReference>
<evidence type="ECO:0000259" key="9">
    <source>
        <dbReference type="Pfam" id="PF02729"/>
    </source>
</evidence>